<dbReference type="Pfam" id="PF00400">
    <property type="entry name" value="WD40"/>
    <property type="match status" value="3"/>
</dbReference>
<dbReference type="SMART" id="SM00320">
    <property type="entry name" value="WD40"/>
    <property type="match status" value="8"/>
</dbReference>
<dbReference type="PRINTS" id="PR00320">
    <property type="entry name" value="GPROTEINBRPT"/>
</dbReference>
<dbReference type="Proteomes" id="UP001494902">
    <property type="component" value="Unassembled WGS sequence"/>
</dbReference>
<dbReference type="PROSITE" id="PS50082">
    <property type="entry name" value="WD_REPEATS_2"/>
    <property type="match status" value="2"/>
</dbReference>
<evidence type="ECO:0008006" key="6">
    <source>
        <dbReference type="Google" id="ProtNLM"/>
    </source>
</evidence>
<feature type="repeat" description="WD" evidence="3">
    <location>
        <begin position="198"/>
        <end position="242"/>
    </location>
</feature>
<dbReference type="SUPFAM" id="SSF50998">
    <property type="entry name" value="Quinoprotein alcohol dehydrogenase-like"/>
    <property type="match status" value="1"/>
</dbReference>
<evidence type="ECO:0000256" key="2">
    <source>
        <dbReference type="ARBA" id="ARBA00022737"/>
    </source>
</evidence>
<protein>
    <recommendedName>
        <fullName evidence="6">WD40 repeat</fullName>
    </recommendedName>
</protein>
<keyword evidence="5" id="KW-1185">Reference proteome</keyword>
<dbReference type="SMART" id="SM00564">
    <property type="entry name" value="PQQ"/>
    <property type="match status" value="5"/>
</dbReference>
<gene>
    <name evidence="4" type="ORF">WIS52_25240</name>
</gene>
<dbReference type="InterPro" id="IPR020472">
    <property type="entry name" value="WD40_PAC1"/>
</dbReference>
<name>A0ABV1KH75_9PSEU</name>
<dbReference type="InterPro" id="IPR011047">
    <property type="entry name" value="Quinoprotein_ADH-like_sf"/>
</dbReference>
<dbReference type="InterPro" id="IPR018391">
    <property type="entry name" value="PQQ_b-propeller_rpt"/>
</dbReference>
<dbReference type="InterPro" id="IPR036322">
    <property type="entry name" value="WD40_repeat_dom_sf"/>
</dbReference>
<sequence>MPVETFWDGLERRLAGDGGIGDLPLPEGVTAVALRRVLDSEAHHLRHPDLHGRPATAAQQVLAGAVAAGEDALAAAARDRISDRGLRALAGRWRTRPASPGLRRALDGHGDAVTGLALDADGRLLSVDASGQTGAWDTATGLPAATDPLAGGTGPERAVAGPRARAVTVSGDGGLIGVAGPDHVVRVLAVGGITVAGLRGHSAEVTVLAFATTASGATRLVSGSVDGTLRIWDVATGTAVAVTAGHAGPVRALTTTGPGTVVSAGADGTLRTWDAGSGALLAVLEGDVPVTGVTAAGPETLVAGTADGAVHAFTVTGGLPHDPVRTRSSAAGVTGVVAAGAGRVLVTRDDGAVEVLHTGDDGSCATVLTGHRAPVRAAAVARVGDSDVAITGDDHGRILVWDLGVATAAEDRPGLASPVAAVAVTRGLVVSAARGGALVAHDRVSGDERWRSPDTAATHLWCTSGGGRLFTAAAGIVTERHAVSGVVAGSAAVTGTVLAGRGTLVVLADGDRVAVADARSGRVLRSARLPTPARRAALTPGGSTVLLGTHDALTAWRPAAGELSTVALPPALLTGVALDDDGCHALAADADGRAHLWTVGTDTVTTRRADPVGVRAATAAAGHRAVTAGAGGTVALWELADAALLARAPLDAPLTALAVGNASVVVGDGGGDTHVLDLLDGAPVPLPAGAIPAQGTPVPAVPAQAVAADRASTPDTQLTVGSLPEPRSGTPLLRRLLGG</sequence>
<dbReference type="PROSITE" id="PS50294">
    <property type="entry name" value="WD_REPEATS_REGION"/>
    <property type="match status" value="1"/>
</dbReference>
<dbReference type="EMBL" id="JBEDNQ010000012">
    <property type="protein sequence ID" value="MEQ3553793.1"/>
    <property type="molecule type" value="Genomic_DNA"/>
</dbReference>
<keyword evidence="2" id="KW-0677">Repeat</keyword>
<dbReference type="PANTHER" id="PTHR19848">
    <property type="entry name" value="WD40 REPEAT PROTEIN"/>
    <property type="match status" value="1"/>
</dbReference>
<dbReference type="Gene3D" id="2.130.10.10">
    <property type="entry name" value="YVTN repeat-like/Quinoprotein amine dehydrogenase"/>
    <property type="match status" value="3"/>
</dbReference>
<dbReference type="PANTHER" id="PTHR19848:SF8">
    <property type="entry name" value="F-BOX AND WD REPEAT DOMAIN CONTAINING 7"/>
    <property type="match status" value="1"/>
</dbReference>
<dbReference type="PROSITE" id="PS00678">
    <property type="entry name" value="WD_REPEATS_1"/>
    <property type="match status" value="1"/>
</dbReference>
<feature type="repeat" description="WD" evidence="3">
    <location>
        <begin position="243"/>
        <end position="283"/>
    </location>
</feature>
<evidence type="ECO:0000256" key="1">
    <source>
        <dbReference type="ARBA" id="ARBA00022574"/>
    </source>
</evidence>
<proteinExistence type="predicted"/>
<evidence type="ECO:0000313" key="4">
    <source>
        <dbReference type="EMBL" id="MEQ3553793.1"/>
    </source>
</evidence>
<evidence type="ECO:0000256" key="3">
    <source>
        <dbReference type="PROSITE-ProRule" id="PRU00221"/>
    </source>
</evidence>
<dbReference type="InterPro" id="IPR015943">
    <property type="entry name" value="WD40/YVTN_repeat-like_dom_sf"/>
</dbReference>
<evidence type="ECO:0000313" key="5">
    <source>
        <dbReference type="Proteomes" id="UP001494902"/>
    </source>
</evidence>
<dbReference type="InterPro" id="IPR019775">
    <property type="entry name" value="WD40_repeat_CS"/>
</dbReference>
<dbReference type="InterPro" id="IPR001680">
    <property type="entry name" value="WD40_rpt"/>
</dbReference>
<organism evidence="4 5">
    <name type="scientific">Pseudonocardia nematodicida</name>
    <dbReference type="NCBI Taxonomy" id="1206997"/>
    <lineage>
        <taxon>Bacteria</taxon>
        <taxon>Bacillati</taxon>
        <taxon>Actinomycetota</taxon>
        <taxon>Actinomycetes</taxon>
        <taxon>Pseudonocardiales</taxon>
        <taxon>Pseudonocardiaceae</taxon>
        <taxon>Pseudonocardia</taxon>
    </lineage>
</organism>
<dbReference type="RefSeq" id="WP_349300868.1">
    <property type="nucleotide sequence ID" value="NZ_JBEDNQ010000012.1"/>
</dbReference>
<accession>A0ABV1KH75</accession>
<keyword evidence="1 3" id="KW-0853">WD repeat</keyword>
<dbReference type="SUPFAM" id="SSF50978">
    <property type="entry name" value="WD40 repeat-like"/>
    <property type="match status" value="1"/>
</dbReference>
<comment type="caution">
    <text evidence="4">The sequence shown here is derived from an EMBL/GenBank/DDBJ whole genome shotgun (WGS) entry which is preliminary data.</text>
</comment>
<reference evidence="4 5" key="1">
    <citation type="submission" date="2024-03" db="EMBL/GenBank/DDBJ databases">
        <title>Draft genome sequence of Pseudonocardia nematodicida JCM 31783.</title>
        <authorList>
            <person name="Butdee W."/>
            <person name="Duangmal K."/>
        </authorList>
    </citation>
    <scope>NUCLEOTIDE SEQUENCE [LARGE SCALE GENOMIC DNA]</scope>
    <source>
        <strain evidence="4 5">JCM 31783</strain>
    </source>
</reference>